<dbReference type="SUPFAM" id="SSF53335">
    <property type="entry name" value="S-adenosyl-L-methionine-dependent methyltransferases"/>
    <property type="match status" value="1"/>
</dbReference>
<evidence type="ECO:0000256" key="1">
    <source>
        <dbReference type="ARBA" id="ARBA00022603"/>
    </source>
</evidence>
<sequence length="212" mass="22932">MPPVSRNHPDRRAPASPHAPRASRADSGAPGEIRLIGGRWKRTRLPVLAEPGLRPTPDRVRETLFNWLGQDLSGWRVLDAFAGTGALGFEAASRGAVEVVLLEQAPRAAAQLQQAAVRLGATMVEVRRTDALAWMAGASAGHFDLVLLDPPFGADLFDRALQAALRLLGEGGWIYLEADRPFDESACAALGLTLHRHGRAGMVHYHLLKLHP</sequence>
<feature type="region of interest" description="Disordered" evidence="3">
    <location>
        <begin position="1"/>
        <end position="31"/>
    </location>
</feature>
<dbReference type="Proteomes" id="UP000323522">
    <property type="component" value="Chromosome"/>
</dbReference>
<keyword evidence="2 4" id="KW-0808">Transferase</keyword>
<dbReference type="GO" id="GO:0052913">
    <property type="term" value="F:16S rRNA (guanine(966)-N(2))-methyltransferase activity"/>
    <property type="evidence" value="ECO:0007669"/>
    <property type="project" value="UniProtKB-EC"/>
</dbReference>
<evidence type="ECO:0000313" key="5">
    <source>
        <dbReference type="Proteomes" id="UP000323522"/>
    </source>
</evidence>
<dbReference type="CDD" id="cd02440">
    <property type="entry name" value="AdoMet_MTases"/>
    <property type="match status" value="1"/>
</dbReference>
<dbReference type="Pfam" id="PF03602">
    <property type="entry name" value="Cons_hypoth95"/>
    <property type="match status" value="1"/>
</dbReference>
<name>A0A5C1PZE7_9BURK</name>
<dbReference type="KEGG" id="snn:EWH46_02440"/>
<dbReference type="InterPro" id="IPR029063">
    <property type="entry name" value="SAM-dependent_MTases_sf"/>
</dbReference>
<dbReference type="InterPro" id="IPR004398">
    <property type="entry name" value="RNA_MeTrfase_RsmD"/>
</dbReference>
<dbReference type="EC" id="2.1.1.171" evidence="4"/>
<proteinExistence type="predicted"/>
<dbReference type="Gene3D" id="3.40.50.150">
    <property type="entry name" value="Vaccinia Virus protein VP39"/>
    <property type="match status" value="1"/>
</dbReference>
<dbReference type="PANTHER" id="PTHR43542:SF1">
    <property type="entry name" value="METHYLTRANSFERASE"/>
    <property type="match status" value="1"/>
</dbReference>
<reference evidence="4 5" key="1">
    <citation type="submission" date="2019-02" db="EMBL/GenBank/DDBJ databases">
        <title>Complete Genome Sequence and Methylome Analysis of Sphaerotilus natans subsp. sulfidivorans D-507.</title>
        <authorList>
            <person name="Fomenkov A."/>
            <person name="Gridneva E."/>
            <person name="Smolyakov D."/>
            <person name="Dubinina G."/>
            <person name="Vincze T."/>
            <person name="Grabovich M."/>
            <person name="Roberts R.J."/>
        </authorList>
    </citation>
    <scope>NUCLEOTIDE SEQUENCE [LARGE SCALE GENOMIC DNA]</scope>
    <source>
        <strain evidence="4 5">D-507</strain>
    </source>
</reference>
<feature type="compositionally biased region" description="Low complexity" evidence="3">
    <location>
        <begin position="14"/>
        <end position="27"/>
    </location>
</feature>
<dbReference type="GO" id="GO:0003676">
    <property type="term" value="F:nucleic acid binding"/>
    <property type="evidence" value="ECO:0007669"/>
    <property type="project" value="InterPro"/>
</dbReference>
<protein>
    <submittedName>
        <fullName evidence="4">16S rRNA (Guanine(966)-N(2))-methyltransferase RsmD</fullName>
        <ecNumber evidence="4">2.1.1.171</ecNumber>
    </submittedName>
</protein>
<evidence type="ECO:0000256" key="2">
    <source>
        <dbReference type="ARBA" id="ARBA00022679"/>
    </source>
</evidence>
<gene>
    <name evidence="4" type="primary">rsmD</name>
    <name evidence="4" type="ORF">EWH46_02440</name>
</gene>
<evidence type="ECO:0000313" key="4">
    <source>
        <dbReference type="EMBL" id="QEM99743.1"/>
    </source>
</evidence>
<dbReference type="NCBIfam" id="TIGR00095">
    <property type="entry name" value="16S rRNA (guanine(966)-N(2))-methyltransferase RsmD"/>
    <property type="match status" value="1"/>
</dbReference>
<evidence type="ECO:0000256" key="3">
    <source>
        <dbReference type="SAM" id="MobiDB-lite"/>
    </source>
</evidence>
<accession>A0A5C1PZE7</accession>
<dbReference type="PIRSF" id="PIRSF004553">
    <property type="entry name" value="CHP00095"/>
    <property type="match status" value="1"/>
</dbReference>
<dbReference type="PROSITE" id="PS00092">
    <property type="entry name" value="N6_MTASE"/>
    <property type="match status" value="1"/>
</dbReference>
<dbReference type="InterPro" id="IPR002052">
    <property type="entry name" value="DNA_methylase_N6_adenine_CS"/>
</dbReference>
<keyword evidence="1 4" id="KW-0489">Methyltransferase</keyword>
<dbReference type="RefSeq" id="WP_149502505.1">
    <property type="nucleotide sequence ID" value="NZ_CP035708.1"/>
</dbReference>
<dbReference type="PANTHER" id="PTHR43542">
    <property type="entry name" value="METHYLTRANSFERASE"/>
    <property type="match status" value="1"/>
</dbReference>
<dbReference type="OrthoDB" id="9803017at2"/>
<organism evidence="4 5">
    <name type="scientific">Sphaerotilus sulfidivorans</name>
    <dbReference type="NCBI Taxonomy" id="639200"/>
    <lineage>
        <taxon>Bacteria</taxon>
        <taxon>Pseudomonadati</taxon>
        <taxon>Pseudomonadota</taxon>
        <taxon>Betaproteobacteria</taxon>
        <taxon>Burkholderiales</taxon>
        <taxon>Sphaerotilaceae</taxon>
        <taxon>Sphaerotilus</taxon>
    </lineage>
</organism>
<dbReference type="AlphaFoldDB" id="A0A5C1PZE7"/>
<dbReference type="EMBL" id="CP035708">
    <property type="protein sequence ID" value="QEM99743.1"/>
    <property type="molecule type" value="Genomic_DNA"/>
</dbReference>